<accession>A0A2W4A1K8</accession>
<sequence length="495" mass="54787">MNYWNRALCSVTRRKGKSIILFAVIFILGNVIAGSIAIQQSTANVEKKIKHDLGATVSVELDYQKMMDEGQSFSPSTLKVEDVKKLGQSSYVKEFDYNVKTNFFVKKIKTYEMENATTMGGMPKMLSIKGNNLLEPLDFKDKKVNLVEGRTFKQDEINNGKDVAIISKKLAEENGFNVGDKVVLDSLIMDYKQDGSTEELASQDHPVEIIGIFEPTSVEKKKSDGKDQKGFEEQFMETEQFNTVYMPNDAVMNINKIEFEKGKSLLPDHYKKADGTDMTQEDMDQITPIYVLKSPEDVEAFKEESKSMIPEGYKVTASTDQYDEVGGTFKKMSQISGYVVILAIGATLLIISLVVILFLRDRKHELGIYLSLGETRAKVMQQILIELLLISLIAMCLSLVTGNLLGKMVSESLIASDAFSQTSNAASNGAAMTIGGGSGVNMSSLTTEDVSSAYEVKFSISYIVTFLIAGLSTVLLSAILPLTYVLRLNPKKIMM</sequence>
<keyword evidence="2" id="KW-1003">Cell membrane</keyword>
<dbReference type="InterPro" id="IPR003838">
    <property type="entry name" value="ABC3_permease_C"/>
</dbReference>
<keyword evidence="5 6" id="KW-0472">Membrane</keyword>
<dbReference type="OrthoDB" id="9812886at2"/>
<dbReference type="PANTHER" id="PTHR30572">
    <property type="entry name" value="MEMBRANE COMPONENT OF TRANSPORTER-RELATED"/>
    <property type="match status" value="1"/>
</dbReference>
<feature type="domain" description="ABC3 transporter permease C-terminal" evidence="7">
    <location>
        <begin position="339"/>
        <end position="490"/>
    </location>
</feature>
<evidence type="ECO:0000259" key="7">
    <source>
        <dbReference type="Pfam" id="PF02687"/>
    </source>
</evidence>
<feature type="transmembrane region" description="Helical" evidence="6">
    <location>
        <begin position="379"/>
        <end position="400"/>
    </location>
</feature>
<comment type="subcellular location">
    <subcellularLocation>
        <location evidence="1">Cell membrane</location>
        <topology evidence="1">Multi-pass membrane protein</topology>
    </subcellularLocation>
</comment>
<evidence type="ECO:0000256" key="3">
    <source>
        <dbReference type="ARBA" id="ARBA00022692"/>
    </source>
</evidence>
<dbReference type="EMBL" id="PIEU01000053">
    <property type="protein sequence ID" value="PZL74803.1"/>
    <property type="molecule type" value="Genomic_DNA"/>
</dbReference>
<dbReference type="InterPro" id="IPR050250">
    <property type="entry name" value="Macrolide_Exporter_MacB"/>
</dbReference>
<keyword evidence="3 6" id="KW-0812">Transmembrane</keyword>
<evidence type="ECO:0000313" key="9">
    <source>
        <dbReference type="EMBL" id="PZL74803.1"/>
    </source>
</evidence>
<evidence type="ECO:0000259" key="8">
    <source>
        <dbReference type="Pfam" id="PF12704"/>
    </source>
</evidence>
<keyword evidence="4 6" id="KW-1133">Transmembrane helix</keyword>
<feature type="domain" description="MacB-like periplasmic core" evidence="8">
    <location>
        <begin position="20"/>
        <end position="304"/>
    </location>
</feature>
<reference evidence="9 10" key="1">
    <citation type="submission" date="2017-11" db="EMBL/GenBank/DDBJ databases">
        <title>Draft genome sequence of Enterococcus plantarum TRW2 strain isolated from lettuce.</title>
        <authorList>
            <person name="Kim E.B."/>
            <person name="Marco M.L."/>
            <person name="Williams T.R."/>
            <person name="You I.H."/>
        </authorList>
    </citation>
    <scope>NUCLEOTIDE SEQUENCE [LARGE SCALE GENOMIC DNA]</scope>
    <source>
        <strain evidence="9 10">TRW2</strain>
    </source>
</reference>
<dbReference type="Pfam" id="PF12704">
    <property type="entry name" value="MacB_PCD"/>
    <property type="match status" value="1"/>
</dbReference>
<dbReference type="GO" id="GO:0022857">
    <property type="term" value="F:transmembrane transporter activity"/>
    <property type="evidence" value="ECO:0007669"/>
    <property type="project" value="TreeGrafter"/>
</dbReference>
<keyword evidence="10" id="KW-1185">Reference proteome</keyword>
<dbReference type="Pfam" id="PF02687">
    <property type="entry name" value="FtsX"/>
    <property type="match status" value="1"/>
</dbReference>
<evidence type="ECO:0000256" key="1">
    <source>
        <dbReference type="ARBA" id="ARBA00004651"/>
    </source>
</evidence>
<protein>
    <submittedName>
        <fullName evidence="9">ABC transporter permease</fullName>
    </submittedName>
</protein>
<name>A0A2W4A1K8_9ENTE</name>
<dbReference type="RefSeq" id="WP_069653620.1">
    <property type="nucleotide sequence ID" value="NZ_JAFLVY010000009.1"/>
</dbReference>
<dbReference type="GO" id="GO:0005886">
    <property type="term" value="C:plasma membrane"/>
    <property type="evidence" value="ECO:0007669"/>
    <property type="project" value="UniProtKB-SubCell"/>
</dbReference>
<evidence type="ECO:0000256" key="5">
    <source>
        <dbReference type="ARBA" id="ARBA00023136"/>
    </source>
</evidence>
<dbReference type="STRING" id="1077675.BCR22_11040"/>
<dbReference type="Proteomes" id="UP000249828">
    <property type="component" value="Unassembled WGS sequence"/>
</dbReference>
<evidence type="ECO:0000256" key="4">
    <source>
        <dbReference type="ARBA" id="ARBA00022989"/>
    </source>
</evidence>
<organism evidence="9 10">
    <name type="scientific">Enterococcus plantarum</name>
    <dbReference type="NCBI Taxonomy" id="1077675"/>
    <lineage>
        <taxon>Bacteria</taxon>
        <taxon>Bacillati</taxon>
        <taxon>Bacillota</taxon>
        <taxon>Bacilli</taxon>
        <taxon>Lactobacillales</taxon>
        <taxon>Enterococcaceae</taxon>
        <taxon>Enterococcus</taxon>
    </lineage>
</organism>
<evidence type="ECO:0000313" key="10">
    <source>
        <dbReference type="Proteomes" id="UP000249828"/>
    </source>
</evidence>
<evidence type="ECO:0000256" key="2">
    <source>
        <dbReference type="ARBA" id="ARBA00022475"/>
    </source>
</evidence>
<feature type="transmembrane region" description="Helical" evidence="6">
    <location>
        <begin position="338"/>
        <end position="359"/>
    </location>
</feature>
<evidence type="ECO:0000256" key="6">
    <source>
        <dbReference type="SAM" id="Phobius"/>
    </source>
</evidence>
<feature type="transmembrane region" description="Helical" evidence="6">
    <location>
        <begin position="460"/>
        <end position="486"/>
    </location>
</feature>
<dbReference type="PANTHER" id="PTHR30572:SF9">
    <property type="entry name" value="ABC TRANSPORTER PERMEASE PROTEIN"/>
    <property type="match status" value="1"/>
</dbReference>
<feature type="transmembrane region" description="Helical" evidence="6">
    <location>
        <begin position="20"/>
        <end position="38"/>
    </location>
</feature>
<comment type="caution">
    <text evidence="9">The sequence shown here is derived from an EMBL/GenBank/DDBJ whole genome shotgun (WGS) entry which is preliminary data.</text>
</comment>
<proteinExistence type="predicted"/>
<dbReference type="InterPro" id="IPR025857">
    <property type="entry name" value="MacB_PCD"/>
</dbReference>
<dbReference type="AlphaFoldDB" id="A0A2W4A1K8"/>
<gene>
    <name evidence="9" type="ORF">CI088_06735</name>
</gene>